<dbReference type="RefSeq" id="WP_105922269.1">
    <property type="nucleotide sequence ID" value="NZ_PVNZ01000113.1"/>
</dbReference>
<evidence type="ECO:0000313" key="1">
    <source>
        <dbReference type="EMBL" id="RMW51267.1"/>
    </source>
</evidence>
<accession>A0AB37RCG5</accession>
<dbReference type="Gene3D" id="2.40.10.410">
    <property type="entry name" value="FlgT, C-terminal domain"/>
    <property type="match status" value="1"/>
</dbReference>
<proteinExistence type="predicted"/>
<dbReference type="InterPro" id="IPR038165">
    <property type="entry name" value="FlgT_C_sf"/>
</dbReference>
<dbReference type="AlphaFoldDB" id="A0AB37RCG5"/>
<sequence>MSDKQKKIRIIAIIDKKTVIINAGSDDGVNKKQEFNIIDNNPVIIKDPDTGEILDKFSRYKQKLYVKEVRQKYSICVSKYKASFVGASLASMVINSESFIQPSDSLEQKTVGSNLNVDDSEISNILSEYSYAKVHINDEVVLTTNK</sequence>
<name>A0AB37RCG5_LACPE</name>
<reference evidence="1 2" key="1">
    <citation type="submission" date="2018-10" db="EMBL/GenBank/DDBJ databases">
        <title>Genome sequences of five Lactobacillus pentosus strains isolated from brines of traditionally fermented spanish-style green table olives and differences between them.</title>
        <authorList>
            <person name="Jimenez Diaz R."/>
        </authorList>
    </citation>
    <scope>NUCLEOTIDE SEQUENCE [LARGE SCALE GENOMIC DNA]</scope>
    <source>
        <strain evidence="1 2">IG8</strain>
    </source>
</reference>
<protein>
    <submittedName>
        <fullName evidence="1">Uncharacterized protein</fullName>
    </submittedName>
</protein>
<dbReference type="Proteomes" id="UP000281061">
    <property type="component" value="Unassembled WGS sequence"/>
</dbReference>
<organism evidence="1 2">
    <name type="scientific">Lactiplantibacillus pentosus</name>
    <name type="common">Lactobacillus pentosus</name>
    <dbReference type="NCBI Taxonomy" id="1589"/>
    <lineage>
        <taxon>Bacteria</taxon>
        <taxon>Bacillati</taxon>
        <taxon>Bacillota</taxon>
        <taxon>Bacilli</taxon>
        <taxon>Lactobacillales</taxon>
        <taxon>Lactobacillaceae</taxon>
        <taxon>Lactiplantibacillus</taxon>
    </lineage>
</organism>
<gene>
    <name evidence="1" type="ORF">D6U17_16460</name>
</gene>
<evidence type="ECO:0000313" key="2">
    <source>
        <dbReference type="Proteomes" id="UP000281061"/>
    </source>
</evidence>
<comment type="caution">
    <text evidence="1">The sequence shown here is derived from an EMBL/GenBank/DDBJ whole genome shotgun (WGS) entry which is preliminary data.</text>
</comment>
<dbReference type="EMBL" id="RDCL01000096">
    <property type="protein sequence ID" value="RMW51267.1"/>
    <property type="molecule type" value="Genomic_DNA"/>
</dbReference>